<organism evidence="1 2">
    <name type="scientific">Methylophilus rhizosphaerae</name>
    <dbReference type="NCBI Taxonomy" id="492660"/>
    <lineage>
        <taxon>Bacteria</taxon>
        <taxon>Pseudomonadati</taxon>
        <taxon>Pseudomonadota</taxon>
        <taxon>Betaproteobacteria</taxon>
        <taxon>Nitrosomonadales</taxon>
        <taxon>Methylophilaceae</taxon>
        <taxon>Methylophilus</taxon>
    </lineage>
</organism>
<dbReference type="CDD" id="cd02230">
    <property type="entry name" value="cupin_HP0902-like"/>
    <property type="match status" value="1"/>
</dbReference>
<protein>
    <recommendedName>
        <fullName evidence="3">Cupin domain protein</fullName>
    </recommendedName>
</protein>
<evidence type="ECO:0000313" key="2">
    <source>
        <dbReference type="Proteomes" id="UP000198629"/>
    </source>
</evidence>
<dbReference type="SUPFAM" id="SSF51182">
    <property type="entry name" value="RmlC-like cupins"/>
    <property type="match status" value="1"/>
</dbReference>
<dbReference type="PANTHER" id="PTHR37694">
    <property type="entry name" value="SLR8022 PROTEIN"/>
    <property type="match status" value="1"/>
</dbReference>
<dbReference type="STRING" id="492660.SAMN05192566_0241"/>
<name>A0A1G8ZER9_9PROT</name>
<accession>A0A1G8ZER9</accession>
<dbReference type="EMBL" id="FNFX01000001">
    <property type="protein sequence ID" value="SDK13114.1"/>
    <property type="molecule type" value="Genomic_DNA"/>
</dbReference>
<dbReference type="OrthoDB" id="8265259at2"/>
<reference evidence="2" key="1">
    <citation type="submission" date="2016-10" db="EMBL/GenBank/DDBJ databases">
        <authorList>
            <person name="Varghese N."/>
            <person name="Submissions S."/>
        </authorList>
    </citation>
    <scope>NUCLEOTIDE SEQUENCE [LARGE SCALE GENOMIC DNA]</scope>
    <source>
        <strain evidence="2">CBMB127</strain>
    </source>
</reference>
<dbReference type="InterPro" id="IPR014710">
    <property type="entry name" value="RmlC-like_jellyroll"/>
</dbReference>
<gene>
    <name evidence="1" type="ORF">SAMN05192566_0241</name>
</gene>
<dbReference type="PANTHER" id="PTHR37694:SF1">
    <property type="entry name" value="SLR8022 PROTEIN"/>
    <property type="match status" value="1"/>
</dbReference>
<dbReference type="InterPro" id="IPR011051">
    <property type="entry name" value="RmlC_Cupin_sf"/>
</dbReference>
<evidence type="ECO:0008006" key="3">
    <source>
        <dbReference type="Google" id="ProtNLM"/>
    </source>
</evidence>
<dbReference type="RefSeq" id="WP_091468607.1">
    <property type="nucleotide sequence ID" value="NZ_FNFX01000001.1"/>
</dbReference>
<proteinExistence type="predicted"/>
<dbReference type="AlphaFoldDB" id="A0A1G8ZER9"/>
<evidence type="ECO:0000313" key="1">
    <source>
        <dbReference type="EMBL" id="SDK13114.1"/>
    </source>
</evidence>
<dbReference type="Proteomes" id="UP000198629">
    <property type="component" value="Unassembled WGS sequence"/>
</dbReference>
<sequence length="110" mass="11942">MSIQHFAPGDIIDISPVGGNLEATASATLIRENHIEVFRFVLKSGKSTPEHTAAGDLTIQCLQGVVELTMHGRVQVLEANQLVYLKADDAHTVKALADSVLLITILLRRQ</sequence>
<dbReference type="Gene3D" id="2.60.120.10">
    <property type="entry name" value="Jelly Rolls"/>
    <property type="match status" value="1"/>
</dbReference>
<keyword evidence="2" id="KW-1185">Reference proteome</keyword>